<evidence type="ECO:0000256" key="13">
    <source>
        <dbReference type="ARBA" id="ARBA00047660"/>
    </source>
</evidence>
<evidence type="ECO:0000256" key="4">
    <source>
        <dbReference type="ARBA" id="ARBA00007507"/>
    </source>
</evidence>
<dbReference type="GO" id="GO:0005783">
    <property type="term" value="C:endoplasmic reticulum"/>
    <property type="evidence" value="ECO:0007669"/>
    <property type="project" value="UniProtKB-SubCell"/>
</dbReference>
<evidence type="ECO:0000256" key="6">
    <source>
        <dbReference type="ARBA" id="ARBA00022448"/>
    </source>
</evidence>
<evidence type="ECO:0000256" key="7">
    <source>
        <dbReference type="ARBA" id="ARBA00022741"/>
    </source>
</evidence>
<dbReference type="PANTHER" id="PTHR45684">
    <property type="entry name" value="RE74312P"/>
    <property type="match status" value="1"/>
</dbReference>
<keyword evidence="11" id="KW-0333">Golgi apparatus</keyword>
<dbReference type="GO" id="GO:0016192">
    <property type="term" value="P:vesicle-mediated transport"/>
    <property type="evidence" value="ECO:0007669"/>
    <property type="project" value="UniProtKB-KW"/>
</dbReference>
<dbReference type="Gene3D" id="3.40.50.300">
    <property type="entry name" value="P-loop containing nucleotide triphosphate hydrolases"/>
    <property type="match status" value="1"/>
</dbReference>
<dbReference type="EC" id="3.6.5.2" evidence="5"/>
<reference evidence="16" key="1">
    <citation type="submission" date="2023-03" db="EMBL/GenBank/DDBJ databases">
        <title>Electrophorus voltai genome.</title>
        <authorList>
            <person name="Bian C."/>
        </authorList>
    </citation>
    <scope>NUCLEOTIDE SEQUENCE</scope>
    <source>
        <strain evidence="16">CB-2022</strain>
        <tissue evidence="16">Muscle</tissue>
    </source>
</reference>
<feature type="binding site" evidence="14">
    <location>
        <position position="36"/>
    </location>
    <ligand>
        <name>GTP</name>
        <dbReference type="ChEBI" id="CHEBI:37565"/>
    </ligand>
</feature>
<evidence type="ECO:0000256" key="1">
    <source>
        <dbReference type="ARBA" id="ARBA00004240"/>
    </source>
</evidence>
<keyword evidence="8" id="KW-0256">Endoplasmic reticulum</keyword>
<dbReference type="GO" id="GO:0006886">
    <property type="term" value="P:intracellular protein transport"/>
    <property type="evidence" value="ECO:0007669"/>
    <property type="project" value="InterPro"/>
</dbReference>
<dbReference type="AlphaFoldDB" id="A0AAD8Z712"/>
<evidence type="ECO:0000256" key="8">
    <source>
        <dbReference type="ARBA" id="ARBA00022824"/>
    </source>
</evidence>
<feature type="binding site" evidence="14">
    <location>
        <position position="34"/>
    </location>
    <ligand>
        <name>GTP</name>
        <dbReference type="ChEBI" id="CHEBI:37565"/>
    </ligand>
</feature>
<dbReference type="EMBL" id="JAROKS010000017">
    <property type="protein sequence ID" value="KAK1793754.1"/>
    <property type="molecule type" value="Genomic_DNA"/>
</dbReference>
<dbReference type="GO" id="GO:0005765">
    <property type="term" value="C:lysosomal membrane"/>
    <property type="evidence" value="ECO:0007669"/>
    <property type="project" value="UniProtKB-SubCell"/>
</dbReference>
<comment type="catalytic activity">
    <reaction evidence="13">
        <text>GTP + H2O = GDP + phosphate + H(+)</text>
        <dbReference type="Rhea" id="RHEA:19669"/>
        <dbReference type="ChEBI" id="CHEBI:15377"/>
        <dbReference type="ChEBI" id="CHEBI:15378"/>
        <dbReference type="ChEBI" id="CHEBI:37565"/>
        <dbReference type="ChEBI" id="CHEBI:43474"/>
        <dbReference type="ChEBI" id="CHEBI:58189"/>
        <dbReference type="EC" id="3.6.5.2"/>
    </reaction>
    <physiologicalReaction direction="left-to-right" evidence="13">
        <dbReference type="Rhea" id="RHEA:19670"/>
    </physiologicalReaction>
</comment>
<proteinExistence type="inferred from homology"/>
<feature type="binding site" evidence="14">
    <location>
        <position position="80"/>
    </location>
    <ligand>
        <name>GTP</name>
        <dbReference type="ChEBI" id="CHEBI:37565"/>
    </ligand>
</feature>
<comment type="similarity">
    <text evidence="4">Belongs to the small GTPase superfamily. SAR1 family.</text>
</comment>
<evidence type="ECO:0000256" key="5">
    <source>
        <dbReference type="ARBA" id="ARBA00011984"/>
    </source>
</evidence>
<dbReference type="Pfam" id="PF00025">
    <property type="entry name" value="Arf"/>
    <property type="match status" value="1"/>
</dbReference>
<feature type="binding site" evidence="14">
    <location>
        <position position="79"/>
    </location>
    <ligand>
        <name>GTP</name>
        <dbReference type="ChEBI" id="CHEBI:37565"/>
    </ligand>
</feature>
<dbReference type="InterPro" id="IPR027417">
    <property type="entry name" value="P-loop_NTPase"/>
</dbReference>
<comment type="caution">
    <text evidence="16">The sequence shown here is derived from an EMBL/GenBank/DDBJ whole genome shotgun (WGS) entry which is preliminary data.</text>
</comment>
<evidence type="ECO:0000256" key="14">
    <source>
        <dbReference type="PIRSR" id="PIRSR606687-2"/>
    </source>
</evidence>
<feature type="binding site" evidence="14">
    <location>
        <position position="33"/>
    </location>
    <ligand>
        <name>GTP</name>
        <dbReference type="ChEBI" id="CHEBI:37565"/>
    </ligand>
</feature>
<dbReference type="InterPro" id="IPR006689">
    <property type="entry name" value="Small_GTPase_ARF/SAR"/>
</dbReference>
<keyword evidence="9" id="KW-0931">ER-Golgi transport</keyword>
<dbReference type="GO" id="GO:0005794">
    <property type="term" value="C:Golgi apparatus"/>
    <property type="evidence" value="ECO:0007669"/>
    <property type="project" value="UniProtKB-SubCell"/>
</dbReference>
<comment type="subcellular location">
    <subcellularLocation>
        <location evidence="1">Endoplasmic reticulum</location>
    </subcellularLocation>
    <subcellularLocation>
        <location evidence="2">Golgi apparatus</location>
    </subcellularLocation>
    <subcellularLocation>
        <location evidence="3">Lysosome membrane</location>
    </subcellularLocation>
</comment>
<dbReference type="SMART" id="SM00178">
    <property type="entry name" value="SAR"/>
    <property type="match status" value="1"/>
</dbReference>
<dbReference type="SUPFAM" id="SSF52540">
    <property type="entry name" value="P-loop containing nucleoside triphosphate hydrolases"/>
    <property type="match status" value="1"/>
</dbReference>
<name>A0AAD8Z712_9TELE</name>
<evidence type="ECO:0000256" key="15">
    <source>
        <dbReference type="PIRSR" id="PIRSR606689-1"/>
    </source>
</evidence>
<evidence type="ECO:0000313" key="17">
    <source>
        <dbReference type="Proteomes" id="UP001239994"/>
    </source>
</evidence>
<dbReference type="InterPro" id="IPR006687">
    <property type="entry name" value="Small_GTPase_SAR1"/>
</dbReference>
<evidence type="ECO:0000256" key="12">
    <source>
        <dbReference type="ARBA" id="ARBA00023134"/>
    </source>
</evidence>
<evidence type="ECO:0000256" key="3">
    <source>
        <dbReference type="ARBA" id="ARBA00004656"/>
    </source>
</evidence>
<dbReference type="GO" id="GO:0003925">
    <property type="term" value="F:G protein activity"/>
    <property type="evidence" value="ECO:0007669"/>
    <property type="project" value="UniProtKB-EC"/>
</dbReference>
<organism evidence="16 17">
    <name type="scientific">Electrophorus voltai</name>
    <dbReference type="NCBI Taxonomy" id="2609070"/>
    <lineage>
        <taxon>Eukaryota</taxon>
        <taxon>Metazoa</taxon>
        <taxon>Chordata</taxon>
        <taxon>Craniata</taxon>
        <taxon>Vertebrata</taxon>
        <taxon>Euteleostomi</taxon>
        <taxon>Actinopterygii</taxon>
        <taxon>Neopterygii</taxon>
        <taxon>Teleostei</taxon>
        <taxon>Ostariophysi</taxon>
        <taxon>Gymnotiformes</taxon>
        <taxon>Gymnotoidei</taxon>
        <taxon>Gymnotidae</taxon>
        <taxon>Electrophorus</taxon>
    </lineage>
</organism>
<keyword evidence="12 15" id="KW-0342">GTP-binding</keyword>
<evidence type="ECO:0000256" key="2">
    <source>
        <dbReference type="ARBA" id="ARBA00004555"/>
    </source>
</evidence>
<keyword evidence="7 14" id="KW-0547">Nucleotide-binding</keyword>
<accession>A0AAD8Z712</accession>
<sequence length="97" mass="10835">MADHERLAESKVELDALLSDETISNVPVLVLGNKIDRPEAVSEGRLREIFALDGQTTGKGNVSLKELNVRPLEVFMCSVLKKQGYGEGFRWLSQYID</sequence>
<dbReference type="GO" id="GO:0005525">
    <property type="term" value="F:GTP binding"/>
    <property type="evidence" value="ECO:0007669"/>
    <property type="project" value="UniProtKB-KW"/>
</dbReference>
<evidence type="ECO:0000256" key="9">
    <source>
        <dbReference type="ARBA" id="ARBA00022892"/>
    </source>
</evidence>
<protein>
    <recommendedName>
        <fullName evidence="5">small monomeric GTPase</fullName>
        <ecNumber evidence="5">3.6.5.2</ecNumber>
    </recommendedName>
</protein>
<gene>
    <name evidence="16" type="ORF">P4O66_001489</name>
</gene>
<evidence type="ECO:0000313" key="16">
    <source>
        <dbReference type="EMBL" id="KAK1793754.1"/>
    </source>
</evidence>
<dbReference type="Proteomes" id="UP001239994">
    <property type="component" value="Unassembled WGS sequence"/>
</dbReference>
<keyword evidence="6" id="KW-0813">Transport</keyword>
<dbReference type="PROSITE" id="PS51422">
    <property type="entry name" value="SAR1"/>
    <property type="match status" value="1"/>
</dbReference>
<dbReference type="PRINTS" id="PR00328">
    <property type="entry name" value="SAR1GTPBP"/>
</dbReference>
<keyword evidence="10" id="KW-0653">Protein transport</keyword>
<keyword evidence="17" id="KW-1185">Reference proteome</keyword>
<evidence type="ECO:0000256" key="10">
    <source>
        <dbReference type="ARBA" id="ARBA00022927"/>
    </source>
</evidence>
<evidence type="ECO:0000256" key="11">
    <source>
        <dbReference type="ARBA" id="ARBA00023034"/>
    </source>
</evidence>
<feature type="binding site" evidence="15">
    <location>
        <begin position="33"/>
        <end position="36"/>
    </location>
    <ligand>
        <name>GTP</name>
        <dbReference type="ChEBI" id="CHEBI:37565"/>
    </ligand>
</feature>